<dbReference type="EMBL" id="JAPUUL010000053">
    <property type="protein sequence ID" value="KAJ8133038.1"/>
    <property type="molecule type" value="Genomic_DNA"/>
</dbReference>
<keyword evidence="2" id="KW-1185">Reference proteome</keyword>
<name>A0ACC2JZS0_9PEZI</name>
<evidence type="ECO:0000313" key="1">
    <source>
        <dbReference type="EMBL" id="KAJ8133038.1"/>
    </source>
</evidence>
<comment type="caution">
    <text evidence="1">The sequence shown here is derived from an EMBL/GenBank/DDBJ whole genome shotgun (WGS) entry which is preliminary data.</text>
</comment>
<gene>
    <name evidence="1" type="ORF">O1611_g586</name>
</gene>
<proteinExistence type="predicted"/>
<organism evidence="1 2">
    <name type="scientific">Lasiodiplodia mahajangana</name>
    <dbReference type="NCBI Taxonomy" id="1108764"/>
    <lineage>
        <taxon>Eukaryota</taxon>
        <taxon>Fungi</taxon>
        <taxon>Dikarya</taxon>
        <taxon>Ascomycota</taxon>
        <taxon>Pezizomycotina</taxon>
        <taxon>Dothideomycetes</taxon>
        <taxon>Dothideomycetes incertae sedis</taxon>
        <taxon>Botryosphaeriales</taxon>
        <taxon>Botryosphaeriaceae</taxon>
        <taxon>Lasiodiplodia</taxon>
    </lineage>
</organism>
<evidence type="ECO:0000313" key="2">
    <source>
        <dbReference type="Proteomes" id="UP001153332"/>
    </source>
</evidence>
<dbReference type="Proteomes" id="UP001153332">
    <property type="component" value="Unassembled WGS sequence"/>
</dbReference>
<sequence length="269" mass="30199">MTTNVTNAFTRDFLDNSRSNLMHYLWTNLFGFIIHPKIPTEGPNLRVADVGTGTGIWLLDVQQHLKSAQLDGFDISLDAAPPKETLPAGVKLHYWDVKEDIPEGFKGVYDIINVRFFAFGLLNDDVPQVVAKLYELLKPGGYLQWGEPDLETLRFDSTQPGCKMESLHSLFGLLAVQDPQLKPTWINRLDNIFTDAGFVDIDTVVRDAPPHLAFIMHEAGLMIHDRIARTTSSEHMASELKRLLPEAVEETRQGAYITSSRITVIGKKP</sequence>
<accession>A0ACC2JZS0</accession>
<reference evidence="1" key="1">
    <citation type="submission" date="2022-12" db="EMBL/GenBank/DDBJ databases">
        <title>Genome Sequence of Lasiodiplodia mahajangana.</title>
        <authorList>
            <person name="Buettner E."/>
        </authorList>
    </citation>
    <scope>NUCLEOTIDE SEQUENCE</scope>
    <source>
        <strain evidence="1">VT137</strain>
    </source>
</reference>
<protein>
    <submittedName>
        <fullName evidence="1">Uncharacterized protein</fullName>
    </submittedName>
</protein>